<reference evidence="1 2" key="1">
    <citation type="submission" date="2008-03" db="EMBL/GenBank/DDBJ databases">
        <title>Sequencing of the draft genome and assembly of Burkholderia ambifaria IOP40-10.</title>
        <authorList>
            <consortium name="US DOE Joint Genome Institute (JGI-PGF)"/>
            <person name="Copeland A."/>
            <person name="Lucas S."/>
            <person name="Lapidus A."/>
            <person name="Glavina del Rio T."/>
            <person name="Dalin E."/>
            <person name="Tice H."/>
            <person name="Bruce D."/>
            <person name="Goodwin L."/>
            <person name="Pitluck S."/>
            <person name="Larimer F."/>
            <person name="Land M.L."/>
            <person name="Hauser L."/>
            <person name="Tiedje J."/>
            <person name="Richardson P."/>
        </authorList>
    </citation>
    <scope>NUCLEOTIDE SEQUENCE [LARGE SCALE GENOMIC DNA]</scope>
    <source>
        <strain evidence="1 2">IOP40-10</strain>
    </source>
</reference>
<dbReference type="EMBL" id="ABLC01000001">
    <property type="protein sequence ID" value="EDT06272.1"/>
    <property type="molecule type" value="Genomic_DNA"/>
</dbReference>
<dbReference type="AlphaFoldDB" id="B1F7L5"/>
<evidence type="ECO:0000313" key="2">
    <source>
        <dbReference type="Proteomes" id="UP000005463"/>
    </source>
</evidence>
<comment type="caution">
    <text evidence="1">The sequence shown here is derived from an EMBL/GenBank/DDBJ whole genome shotgun (WGS) entry which is preliminary data.</text>
</comment>
<gene>
    <name evidence="1" type="ORF">BamIOP4010DRAFT_0024</name>
</gene>
<organism evidence="1 2">
    <name type="scientific">Burkholderia ambifaria IOP40-10</name>
    <dbReference type="NCBI Taxonomy" id="396596"/>
    <lineage>
        <taxon>Bacteria</taxon>
        <taxon>Pseudomonadati</taxon>
        <taxon>Pseudomonadota</taxon>
        <taxon>Betaproteobacteria</taxon>
        <taxon>Burkholderiales</taxon>
        <taxon>Burkholderiaceae</taxon>
        <taxon>Burkholderia</taxon>
        <taxon>Burkholderia cepacia complex</taxon>
    </lineage>
</organism>
<evidence type="ECO:0000313" key="1">
    <source>
        <dbReference type="EMBL" id="EDT06272.1"/>
    </source>
</evidence>
<sequence>MPHHGERPSVRADVVHIAIAPLLAATQRGEPLPDAQCGTKPMEFVI</sequence>
<accession>B1F7L5</accession>
<dbReference type="Proteomes" id="UP000005463">
    <property type="component" value="Unassembled WGS sequence"/>
</dbReference>
<proteinExistence type="predicted"/>
<protein>
    <submittedName>
        <fullName evidence="1">Uncharacterized protein</fullName>
    </submittedName>
</protein>
<dbReference type="PATRIC" id="fig|396596.7.peg.7841"/>
<name>B1F7L5_9BURK</name>